<gene>
    <name evidence="1" type="ORF">AJE_13819</name>
</gene>
<keyword evidence="2" id="KW-1185">Reference proteome</keyword>
<accession>H3ZH93</accession>
<sequence length="77" mass="8594">MKELGNSTVSEQECRAALSKVYDKCAELALTYFGEVPNSPDQAEELVKTLMLCPIALQLNHEAYITDAGVRYRSLKK</sequence>
<proteinExistence type="predicted"/>
<dbReference type="EMBL" id="AHTH01000047">
    <property type="protein sequence ID" value="EHR40049.1"/>
    <property type="molecule type" value="Genomic_DNA"/>
</dbReference>
<organism evidence="1 2">
    <name type="scientific">Alishewanella jeotgali KCTC 22429</name>
    <dbReference type="NCBI Taxonomy" id="1129374"/>
    <lineage>
        <taxon>Bacteria</taxon>
        <taxon>Pseudomonadati</taxon>
        <taxon>Pseudomonadota</taxon>
        <taxon>Gammaproteobacteria</taxon>
        <taxon>Alteromonadales</taxon>
        <taxon>Alteromonadaceae</taxon>
        <taxon>Alishewanella</taxon>
    </lineage>
</organism>
<evidence type="ECO:0000313" key="2">
    <source>
        <dbReference type="Proteomes" id="UP000012046"/>
    </source>
</evidence>
<reference evidence="1 2" key="1">
    <citation type="journal article" date="2012" name="J. Bacteriol.">
        <title>Genome Sequence of Extracellular-Protease-Producing Alishewanella jeotgali Isolated from Traditional Korean Fermented Seafood.</title>
        <authorList>
            <person name="Jung J."/>
            <person name="Chun J."/>
            <person name="Park W."/>
        </authorList>
    </citation>
    <scope>NUCLEOTIDE SEQUENCE [LARGE SCALE GENOMIC DNA]</scope>
    <source>
        <strain evidence="1 2">KCTC 22429</strain>
    </source>
</reference>
<comment type="caution">
    <text evidence="1">The sequence shown here is derived from an EMBL/GenBank/DDBJ whole genome shotgun (WGS) entry which is preliminary data.</text>
</comment>
<evidence type="ECO:0000313" key="1">
    <source>
        <dbReference type="EMBL" id="EHR40049.1"/>
    </source>
</evidence>
<dbReference type="AlphaFoldDB" id="H3ZH93"/>
<dbReference type="Proteomes" id="UP000012046">
    <property type="component" value="Unassembled WGS sequence"/>
</dbReference>
<name>H3ZH93_9ALTE</name>
<protein>
    <submittedName>
        <fullName evidence="1">Uncharacterized protein</fullName>
    </submittedName>
</protein>